<dbReference type="FunCoup" id="A0A2P5FDK1">
    <property type="interactions" value="643"/>
</dbReference>
<dbReference type="InterPro" id="IPR030397">
    <property type="entry name" value="SEPARIN_core_dom"/>
</dbReference>
<dbReference type="EMBL" id="JXTC01000042">
    <property type="protein sequence ID" value="PON95872.1"/>
    <property type="molecule type" value="Genomic_DNA"/>
</dbReference>
<dbReference type="PROSITE" id="PS51700">
    <property type="entry name" value="SEPARIN"/>
    <property type="match status" value="1"/>
</dbReference>
<dbReference type="STRING" id="63057.A0A2P5FDK1"/>
<keyword evidence="8" id="KW-1185">Reference proteome</keyword>
<dbReference type="InterPro" id="IPR056933">
    <property type="entry name" value="TPR_ESP1"/>
</dbReference>
<evidence type="ECO:0000313" key="7">
    <source>
        <dbReference type="EMBL" id="PON95872.1"/>
    </source>
</evidence>
<feature type="compositionally biased region" description="Low complexity" evidence="5">
    <location>
        <begin position="1342"/>
        <end position="1355"/>
    </location>
</feature>
<dbReference type="EC" id="3.4.22.49" evidence="2"/>
<dbReference type="GO" id="GO:0005737">
    <property type="term" value="C:cytoplasm"/>
    <property type="evidence" value="ECO:0007669"/>
    <property type="project" value="TreeGrafter"/>
</dbReference>
<dbReference type="InterPro" id="IPR005314">
    <property type="entry name" value="Peptidase_C50"/>
</dbReference>
<dbReference type="PANTHER" id="PTHR12792">
    <property type="entry name" value="EXTRA SPINDLE POLES 1-RELATED"/>
    <property type="match status" value="1"/>
</dbReference>
<evidence type="ECO:0000256" key="4">
    <source>
        <dbReference type="ARBA" id="ARBA00022829"/>
    </source>
</evidence>
<dbReference type="PANTHER" id="PTHR12792:SF0">
    <property type="entry name" value="SEPARIN"/>
    <property type="match status" value="1"/>
</dbReference>
<keyword evidence="4" id="KW-0159">Chromosome partition</keyword>
<feature type="domain" description="Peptidase C50" evidence="6">
    <location>
        <begin position="1978"/>
        <end position="2072"/>
    </location>
</feature>
<dbReference type="GO" id="GO:0004197">
    <property type="term" value="F:cysteine-type endopeptidase activity"/>
    <property type="evidence" value="ECO:0007669"/>
    <property type="project" value="InterPro"/>
</dbReference>
<evidence type="ECO:0000256" key="5">
    <source>
        <dbReference type="SAM" id="MobiDB-lite"/>
    </source>
</evidence>
<evidence type="ECO:0000259" key="6">
    <source>
        <dbReference type="PROSITE" id="PS51700"/>
    </source>
</evidence>
<proteinExistence type="predicted"/>
<dbReference type="Pfam" id="PF03568">
    <property type="entry name" value="Separin_C"/>
    <property type="match status" value="1"/>
</dbReference>
<sequence>MDDTSLISKLQASDSTGIYSLFSHHLRPFSDLTNLKKTKRSTTTKDQQSLARSLAKGFLSFLNRALSILPKRLAEPSKFGDSGAEELAVEFFDVYRLCLDCLDAVSSQLECKPYSVQAQRVRMVHCLDAWGRWKEAEAECWSVLESLKGVNFGAKSAKSERGLLPCVGKGSDDKELGVLVVEIVVTLVKCASMDRSKSSCEEYRTVPRLVEEARPWFRVLDESTYEKLHRVLVSYLGRCTILIVGELTFTDDDLARAFCFTTISEHAKSLSRDQTYKFARRLCSSLFSLQESRSTFSIDILICVLDSLAHEQKVSLENNGMEFVELVAYCANKCQAKSPNFCNAIGAHLNKITGDFNQVKTPFHLILRLYAEGLLFMDFKLKTREYDLTSSGGVIKSLCDSVDILRNLSCLLCSLGSYFHIGCQKSCASSSVSSKDVACLLCSLCISHNEASTSWTHNDEKAYLLSYLIALKYICLPLAELVNSEKKQMIVEREAAAVSSRLSDIQEVFDQFCDVFFFYKRCKCTYEGEGNGFDESSILGIAVALFIISIRTKLNMQKSVRLLKDVISSEWIQPHGLKYLYVSLYNIGVILYRDKQLKEASKALKISCSASWACVLHLCDLFLQKSEGSSGDSSEDSIINFVNESCAKTAFLLDVLHQCDDHKVKKIVAESLENWSVAANVFNKLPGPMSLVKQWVKIACKSYVNVDVEDAASTLYHTLSSSAKVSKRAMGIILEQELLAYEQVDALHPELCQKMQKKIIGYLLEDVCVTSDSWLQRSRILMRKGRALRFYGMLYLKDCILCLSEAISLLKLMSSETTSYGTCHLLAVAHCQRAFCTQEAEPNSKHVLEDIRMALNLWLSITSPDCFSAEDKCFGVSENVMILLYNINDLLSVKGFLDYHYDTYRLMIRLFQWKSVPLEKFLAVMWECRRIRHALCISPVNEAFLMSLADHNDELTKSIDFWIRCLEGSQPLLVGFQHSFLFLSSNFPRGLLDHESLFHSDITVDEVKEVAFKLISSVPASSSVFVAGYLFYDLSERLISNGQITEALFYAKQGHRLRSKLFEEKFRFSVKQQPENSNKTTDVLQKFTYSPQDLQVRRSVANDFWSFDTISWDMESFYVSPWIVLQCYLESTLQVGIAHEIMGNGSEAESLFLWGKSVSCSLNLPQFVVAFSSVLGKLYCKKKLWDVAERELQGAKQYLDDGSSEISCLKCRLMLEVTIDQHLGDLSQSIMDNSSGKVSIESSSRAETLYKSALDKLNLSDWASSASFPKEARAGSIVLEKALVKSAEYSASSTFAHTEETQQGIMKPSRKGPKDVKEVKKCRQTRNSTKALLKDQDPMPENNFRSTRSNYRSSRNQNISSNIQVGGETDCSLSCGQRDIVLEIKSCKIAFGCENICVSNKIRCWHCLQMEVAKYGLMNNIINMKWEFVRRRFLVKLLTCLGNCLESHGQIHEAHEIFFQSILILVNQDSFHLTSSYVPLTLMLNIIRKEISGDLLSVERAEILYHISWLSFKGYHSRDTRINCCDLSHIPLQQLVDCLMQAFVLCQEVPILFQKVSRLLTVMFVLAASGELCSLSSSKALSENHWAAYFHQASLGSHLNCQFFTNDNGRYKVQHLVDAEDSCITGSTCPGAEMQNLLRLAPESIQDFEVFVENFFLGLPCTTAVCISLLGGPYANLLLEMLHYPLCVRAWMLVSRLDSKSQPIVLLLPMDSISEEVSDDATNSGISNFSKGEDSCKHWQCPWGSTVVDDVAPEFKLILEENFLSTTTKLLEDTVENRKLWWTRRKKLDHRLGEFLKKVEDSWLGPWKYLLLGKRSSYKRLELVQKKLARYLKSKCKMDVNESLLKVILGIPRDAFEDEKFIAQLCLRKGCHIGQIKCGDKNRCSPSSNDANSLEELSSLALEQICGAVKEIEGEGCMDREPIILILDFEVQMLPWENIPILRNQEVYRMPSVWSISARLHRSYHNQEQVRTLPFIDPLDAFYLLNPDGDLKCTQTEFENWFKDQNLEGRAGHAPTAEELAMALKSHDLFIYFGHGSGAQYIPRHEIQKLENCAATLLMGCSSGSLTLNGCYVPHGTPLSYLLAGSPVIVANLWDVTDKDIDRFGKAMLDAWLKERLGASSSCDKCNLLSEELEALSLRGGKGNAKKKISRKKLAEASERDLSTGCCDHKPKIGAFMGQAREACTLPFLIGASPTSRTHHHLHHPLLAILPNTYAPFLDDQSEGFKQTHEALFEFLRDFGVSNRTLPPFFWGSRWYVRMVSLESFVGLRRRLCIWSTKKVIMARLRSWRGIVVHASN</sequence>
<dbReference type="GO" id="GO:0051307">
    <property type="term" value="P:meiotic chromosome separation"/>
    <property type="evidence" value="ECO:0007669"/>
    <property type="project" value="TreeGrafter"/>
</dbReference>
<dbReference type="GO" id="GO:0005634">
    <property type="term" value="C:nucleus"/>
    <property type="evidence" value="ECO:0007669"/>
    <property type="project" value="InterPro"/>
</dbReference>
<feature type="compositionally biased region" description="Basic and acidic residues" evidence="5">
    <location>
        <begin position="1312"/>
        <end position="1321"/>
    </location>
</feature>
<gene>
    <name evidence="7" type="ORF">TorRG33x02_083950</name>
</gene>
<feature type="region of interest" description="Disordered" evidence="5">
    <location>
        <begin position="1299"/>
        <end position="1355"/>
    </location>
</feature>
<dbReference type="InterPro" id="IPR056932">
    <property type="entry name" value="TPR_ESP1_2nd"/>
</dbReference>
<comment type="catalytic activity">
    <reaction evidence="1">
        <text>All bonds known to be hydrolyzed by this endopeptidase have arginine in P1 and an acidic residue in P4. P6 is often occupied by an acidic residue or by a hydroxy-amino-acid residue, the phosphorylation of which enhances cleavage.</text>
        <dbReference type="EC" id="3.4.22.49"/>
    </reaction>
</comment>
<name>A0A2P5FDK1_TREOI</name>
<evidence type="ECO:0000256" key="2">
    <source>
        <dbReference type="ARBA" id="ARBA00012489"/>
    </source>
</evidence>
<dbReference type="Proteomes" id="UP000237000">
    <property type="component" value="Unassembled WGS sequence"/>
</dbReference>
<keyword evidence="3" id="KW-0378">Hydrolase</keyword>
<organism evidence="7 8">
    <name type="scientific">Trema orientale</name>
    <name type="common">Charcoal tree</name>
    <name type="synonym">Celtis orientalis</name>
    <dbReference type="NCBI Taxonomy" id="63057"/>
    <lineage>
        <taxon>Eukaryota</taxon>
        <taxon>Viridiplantae</taxon>
        <taxon>Streptophyta</taxon>
        <taxon>Embryophyta</taxon>
        <taxon>Tracheophyta</taxon>
        <taxon>Spermatophyta</taxon>
        <taxon>Magnoliopsida</taxon>
        <taxon>eudicotyledons</taxon>
        <taxon>Gunneridae</taxon>
        <taxon>Pentapetalae</taxon>
        <taxon>rosids</taxon>
        <taxon>fabids</taxon>
        <taxon>Rosales</taxon>
        <taxon>Cannabaceae</taxon>
        <taxon>Trema</taxon>
    </lineage>
</organism>
<dbReference type="GO" id="GO:0072686">
    <property type="term" value="C:mitotic spindle"/>
    <property type="evidence" value="ECO:0007669"/>
    <property type="project" value="TreeGrafter"/>
</dbReference>
<dbReference type="Pfam" id="PF25113">
    <property type="entry name" value="TPR_ESP1_2nd"/>
    <property type="match status" value="1"/>
</dbReference>
<dbReference type="GO" id="GO:0006508">
    <property type="term" value="P:proteolysis"/>
    <property type="evidence" value="ECO:0007669"/>
    <property type="project" value="InterPro"/>
</dbReference>
<comment type="caution">
    <text evidence="7">The sequence shown here is derived from an EMBL/GenBank/DDBJ whole genome shotgun (WGS) entry which is preliminary data.</text>
</comment>
<evidence type="ECO:0000313" key="8">
    <source>
        <dbReference type="Proteomes" id="UP000237000"/>
    </source>
</evidence>
<reference evidence="8" key="1">
    <citation type="submission" date="2016-06" db="EMBL/GenBank/DDBJ databases">
        <title>Parallel loss of symbiosis genes in relatives of nitrogen-fixing non-legume Parasponia.</title>
        <authorList>
            <person name="Van Velzen R."/>
            <person name="Holmer R."/>
            <person name="Bu F."/>
            <person name="Rutten L."/>
            <person name="Van Zeijl A."/>
            <person name="Liu W."/>
            <person name="Santuari L."/>
            <person name="Cao Q."/>
            <person name="Sharma T."/>
            <person name="Shen D."/>
            <person name="Roswanjaya Y."/>
            <person name="Wardhani T."/>
            <person name="Kalhor M.S."/>
            <person name="Jansen J."/>
            <person name="Van den Hoogen J."/>
            <person name="Gungor B."/>
            <person name="Hartog M."/>
            <person name="Hontelez J."/>
            <person name="Verver J."/>
            <person name="Yang W.-C."/>
            <person name="Schijlen E."/>
            <person name="Repin R."/>
            <person name="Schilthuizen M."/>
            <person name="Schranz E."/>
            <person name="Heidstra R."/>
            <person name="Miyata K."/>
            <person name="Fedorova E."/>
            <person name="Kohlen W."/>
            <person name="Bisseling T."/>
            <person name="Smit S."/>
            <person name="Geurts R."/>
        </authorList>
    </citation>
    <scope>NUCLEOTIDE SEQUENCE [LARGE SCALE GENOMIC DNA]</scope>
    <source>
        <strain evidence="8">cv. RG33-2</strain>
    </source>
</reference>
<protein>
    <recommendedName>
        <fullName evidence="2">separase</fullName>
        <ecNumber evidence="2">3.4.22.49</ecNumber>
    </recommendedName>
</protein>
<accession>A0A2P5FDK1</accession>
<evidence type="ECO:0000256" key="1">
    <source>
        <dbReference type="ARBA" id="ARBA00000451"/>
    </source>
</evidence>
<dbReference type="Pfam" id="PF25110">
    <property type="entry name" value="TPR_ESP1"/>
    <property type="match status" value="1"/>
</dbReference>
<dbReference type="OrthoDB" id="10255632at2759"/>
<evidence type="ECO:0000256" key="3">
    <source>
        <dbReference type="ARBA" id="ARBA00022801"/>
    </source>
</evidence>
<dbReference type="InParanoid" id="A0A2P5FDK1"/>